<evidence type="ECO:0000313" key="1">
    <source>
        <dbReference type="EMBL" id="ADV68615.1"/>
    </source>
</evidence>
<gene>
    <name evidence="1" type="ordered locus">Deima_2986</name>
</gene>
<dbReference type="InterPro" id="IPR050563">
    <property type="entry name" value="4-hydroxybenzoyl-CoA_TE"/>
</dbReference>
<dbReference type="PANTHER" id="PTHR31793:SF24">
    <property type="entry name" value="LONG-CHAIN ACYL-COA THIOESTERASE FADM"/>
    <property type="match status" value="1"/>
</dbReference>
<dbReference type="RefSeq" id="WP_013558118.1">
    <property type="nucleotide sequence ID" value="NC_014958.1"/>
</dbReference>
<dbReference type="CDD" id="cd00586">
    <property type="entry name" value="4HBT"/>
    <property type="match status" value="1"/>
</dbReference>
<dbReference type="AlphaFoldDB" id="E8U3J1"/>
<reference evidence="2" key="2">
    <citation type="submission" date="2011-01" db="EMBL/GenBank/DDBJ databases">
        <title>The complete genome of Deinococcus maricopensis DSM 21211.</title>
        <authorList>
            <consortium name="US DOE Joint Genome Institute (JGI-PGF)"/>
            <person name="Lucas S."/>
            <person name="Copeland A."/>
            <person name="Lapidus A."/>
            <person name="Goodwin L."/>
            <person name="Pitluck S."/>
            <person name="Kyrpides N."/>
            <person name="Mavromatis K."/>
            <person name="Pagani I."/>
            <person name="Ivanova N."/>
            <person name="Ovchinnikova G."/>
            <person name="Zeytun A."/>
            <person name="Detter J.C."/>
            <person name="Han C."/>
            <person name="Land M."/>
            <person name="Hauser L."/>
            <person name="Markowitz V."/>
            <person name="Cheng J.-F."/>
            <person name="Hugenholtz P."/>
            <person name="Woyke T."/>
            <person name="Wu D."/>
            <person name="Pukall R."/>
            <person name="Gehrich-Schroeter G."/>
            <person name="Brambilla E."/>
            <person name="Klenk H.-P."/>
            <person name="Eisen J.A."/>
        </authorList>
    </citation>
    <scope>NUCLEOTIDE SEQUENCE [LARGE SCALE GENOMIC DNA]</scope>
    <source>
        <strain evidence="2">DSM 21211 / LMG 22137 / NRRL B-23946 / LB-34</strain>
    </source>
</reference>
<dbReference type="Proteomes" id="UP000008635">
    <property type="component" value="Chromosome"/>
</dbReference>
<protein>
    <submittedName>
        <fullName evidence="1">Thioesterase superfamily protein</fullName>
    </submittedName>
</protein>
<dbReference type="HOGENOM" id="CLU_101141_2_1_0"/>
<dbReference type="KEGG" id="dmr:Deima_2986"/>
<dbReference type="EMBL" id="CP002454">
    <property type="protein sequence ID" value="ADV68615.1"/>
    <property type="molecule type" value="Genomic_DNA"/>
</dbReference>
<dbReference type="Pfam" id="PF13279">
    <property type="entry name" value="4HBT_2"/>
    <property type="match status" value="1"/>
</dbReference>
<name>E8U3J1_DEIML</name>
<evidence type="ECO:0000313" key="2">
    <source>
        <dbReference type="Proteomes" id="UP000008635"/>
    </source>
</evidence>
<dbReference type="OrthoDB" id="9801517at2"/>
<accession>E8U3J1</accession>
<dbReference type="GO" id="GO:0047617">
    <property type="term" value="F:fatty acyl-CoA hydrolase activity"/>
    <property type="evidence" value="ECO:0007669"/>
    <property type="project" value="TreeGrafter"/>
</dbReference>
<dbReference type="SUPFAM" id="SSF54637">
    <property type="entry name" value="Thioesterase/thiol ester dehydrase-isomerase"/>
    <property type="match status" value="1"/>
</dbReference>
<dbReference type="STRING" id="709986.Deima_2986"/>
<dbReference type="PANTHER" id="PTHR31793">
    <property type="entry name" value="4-HYDROXYBENZOYL-COA THIOESTERASE FAMILY MEMBER"/>
    <property type="match status" value="1"/>
</dbReference>
<proteinExistence type="predicted"/>
<dbReference type="InterPro" id="IPR029069">
    <property type="entry name" value="HotDog_dom_sf"/>
</dbReference>
<keyword evidence="2" id="KW-1185">Reference proteome</keyword>
<reference evidence="1 2" key="1">
    <citation type="journal article" date="2011" name="Stand. Genomic Sci.">
        <title>Complete genome sequence of Deinococcus maricopensis type strain (LB-34).</title>
        <authorList>
            <person name="Pukall R."/>
            <person name="Zeytun A."/>
            <person name="Lucas S."/>
            <person name="Lapidus A."/>
            <person name="Hammon N."/>
            <person name="Deshpande S."/>
            <person name="Nolan M."/>
            <person name="Cheng J.F."/>
            <person name="Pitluck S."/>
            <person name="Liolios K."/>
            <person name="Pagani I."/>
            <person name="Mikhailova N."/>
            <person name="Ivanova N."/>
            <person name="Mavromatis K."/>
            <person name="Pati A."/>
            <person name="Tapia R."/>
            <person name="Han C."/>
            <person name="Goodwin L."/>
            <person name="Chen A."/>
            <person name="Palaniappan K."/>
            <person name="Land M."/>
            <person name="Hauser L."/>
            <person name="Chang Y.J."/>
            <person name="Jeffries C.D."/>
            <person name="Brambilla E.M."/>
            <person name="Rohde M."/>
            <person name="Goker M."/>
            <person name="Detter J.C."/>
            <person name="Woyke T."/>
            <person name="Bristow J."/>
            <person name="Eisen J.A."/>
            <person name="Markowitz V."/>
            <person name="Hugenholtz P."/>
            <person name="Kyrpides N.C."/>
            <person name="Klenk H.P."/>
        </authorList>
    </citation>
    <scope>NUCLEOTIDE SEQUENCE [LARGE SCALE GENOMIC DNA]</scope>
    <source>
        <strain evidence="2">DSM 21211 / LMG 22137 / NRRL B-23946 / LB-34</strain>
    </source>
</reference>
<sequence length="142" mass="16029">MDWNRAQHVDIQQRYSDADQLGHLNNAVYVTYLETARVQVIARAQARGVHAPTVVAHLELDYRREIKLGQRVTVQLLTTRLGRTSWTYHYRVLADDVVCAEANTVQVHVDLATMRAQPLPDALRAFLLEHADPAAEPAHAGR</sequence>
<dbReference type="Gene3D" id="3.10.129.10">
    <property type="entry name" value="Hotdog Thioesterase"/>
    <property type="match status" value="1"/>
</dbReference>
<dbReference type="eggNOG" id="COG0824">
    <property type="taxonomic scope" value="Bacteria"/>
</dbReference>
<organism evidence="1 2">
    <name type="scientific">Deinococcus maricopensis (strain DSM 21211 / LMG 22137 / NRRL B-23946 / LB-34)</name>
    <dbReference type="NCBI Taxonomy" id="709986"/>
    <lineage>
        <taxon>Bacteria</taxon>
        <taxon>Thermotogati</taxon>
        <taxon>Deinococcota</taxon>
        <taxon>Deinococci</taxon>
        <taxon>Deinococcales</taxon>
        <taxon>Deinococcaceae</taxon>
        <taxon>Deinococcus</taxon>
    </lineage>
</organism>